<evidence type="ECO:0000256" key="17">
    <source>
        <dbReference type="SAM" id="Phobius"/>
    </source>
</evidence>
<comment type="function">
    <text evidence="15">Catalyzes the degradation of hydrogen peroxide (H(2)O(2)) generated by peroxisomal oxidases to water and oxygen, thereby protecting cells from the toxic effects of hydrogen peroxide.</text>
</comment>
<dbReference type="PROSITE" id="PS50850">
    <property type="entry name" value="MFS"/>
    <property type="match status" value="1"/>
</dbReference>
<comment type="similarity">
    <text evidence="3 14">Belongs to the catalase family.</text>
</comment>
<dbReference type="PANTHER" id="PTHR42821">
    <property type="entry name" value="CATALASE"/>
    <property type="match status" value="1"/>
</dbReference>
<feature type="transmembrane region" description="Helical" evidence="17">
    <location>
        <begin position="147"/>
        <end position="166"/>
    </location>
</feature>
<gene>
    <name evidence="19" type="ORF">FKW77_009186</name>
</gene>
<accession>A0A517LBL9</accession>
<feature type="region of interest" description="Disordered" evidence="16">
    <location>
        <begin position="1"/>
        <end position="21"/>
    </location>
</feature>
<name>A0A517LBL9_9PEZI</name>
<evidence type="ECO:0000256" key="9">
    <source>
        <dbReference type="ARBA" id="ARBA00022989"/>
    </source>
</evidence>
<dbReference type="GO" id="GO:0005829">
    <property type="term" value="C:cytosol"/>
    <property type="evidence" value="ECO:0007669"/>
    <property type="project" value="TreeGrafter"/>
</dbReference>
<dbReference type="Gene3D" id="1.20.1250.20">
    <property type="entry name" value="MFS general substrate transporter like domains"/>
    <property type="match status" value="1"/>
</dbReference>
<feature type="transmembrane region" description="Helical" evidence="17">
    <location>
        <begin position="78"/>
        <end position="95"/>
    </location>
</feature>
<dbReference type="InterPro" id="IPR024708">
    <property type="entry name" value="Catalase_AS"/>
</dbReference>
<dbReference type="Proteomes" id="UP000316270">
    <property type="component" value="Chromosome 8"/>
</dbReference>
<dbReference type="FunFam" id="2.40.180.10:FF:000003">
    <property type="entry name" value="Catalase"/>
    <property type="match status" value="1"/>
</dbReference>
<dbReference type="InterPro" id="IPR036259">
    <property type="entry name" value="MFS_trans_sf"/>
</dbReference>
<dbReference type="InterPro" id="IPR002226">
    <property type="entry name" value="Catalase_haem_BS"/>
</dbReference>
<evidence type="ECO:0000256" key="10">
    <source>
        <dbReference type="ARBA" id="ARBA00023002"/>
    </source>
</evidence>
<dbReference type="CDD" id="cd17323">
    <property type="entry name" value="MFS_Tpo1_MDR_like"/>
    <property type="match status" value="1"/>
</dbReference>
<dbReference type="GO" id="GO:0022857">
    <property type="term" value="F:transmembrane transporter activity"/>
    <property type="evidence" value="ECO:0007669"/>
    <property type="project" value="InterPro"/>
</dbReference>
<feature type="transmembrane region" description="Helical" evidence="17">
    <location>
        <begin position="172"/>
        <end position="194"/>
    </location>
</feature>
<evidence type="ECO:0000256" key="14">
    <source>
        <dbReference type="RuleBase" id="RU000498"/>
    </source>
</evidence>
<keyword evidence="11 14" id="KW-0408">Iron</keyword>
<dbReference type="PROSITE" id="PS00437">
    <property type="entry name" value="CATALASE_1"/>
    <property type="match status" value="1"/>
</dbReference>
<evidence type="ECO:0000256" key="15">
    <source>
        <dbReference type="RuleBase" id="RU004142"/>
    </source>
</evidence>
<dbReference type="Gene3D" id="1.20.1370.20">
    <property type="match status" value="1"/>
</dbReference>
<protein>
    <recommendedName>
        <fullName evidence="4 14">Catalase</fullName>
        <ecNumber evidence="4 14">1.11.1.6</ecNumber>
    </recommendedName>
</protein>
<keyword evidence="7 17" id="KW-0812">Transmembrane</keyword>
<keyword evidence="8 14" id="KW-0479">Metal-binding</keyword>
<keyword evidence="12 17" id="KW-0472">Membrane</keyword>
<dbReference type="EMBL" id="CP042192">
    <property type="protein sequence ID" value="QDS73024.1"/>
    <property type="molecule type" value="Genomic_DNA"/>
</dbReference>
<evidence type="ECO:0000259" key="18">
    <source>
        <dbReference type="PROSITE" id="PS50850"/>
    </source>
</evidence>
<dbReference type="PROSITE" id="PS51402">
    <property type="entry name" value="CATALASE_3"/>
    <property type="match status" value="1"/>
</dbReference>
<feature type="transmembrane region" description="Helical" evidence="17">
    <location>
        <begin position="239"/>
        <end position="265"/>
    </location>
</feature>
<keyword evidence="10 14" id="KW-0560">Oxidoreductase</keyword>
<evidence type="ECO:0000256" key="11">
    <source>
        <dbReference type="ARBA" id="ARBA00023004"/>
    </source>
</evidence>
<dbReference type="InterPro" id="IPR011614">
    <property type="entry name" value="Catalase_core"/>
</dbReference>
<dbReference type="FunFam" id="1.20.1250.20:FF:000011">
    <property type="entry name" value="MFS multidrug transporter, putative"/>
    <property type="match status" value="1"/>
</dbReference>
<feature type="transmembrane region" description="Helical" evidence="17">
    <location>
        <begin position="115"/>
        <end position="135"/>
    </location>
</feature>
<dbReference type="GO" id="GO:0006979">
    <property type="term" value="P:response to oxidative stress"/>
    <property type="evidence" value="ECO:0007669"/>
    <property type="project" value="InterPro"/>
</dbReference>
<dbReference type="InterPro" id="IPR018028">
    <property type="entry name" value="Catalase"/>
</dbReference>
<feature type="transmembrane region" description="Helical" evidence="17">
    <location>
        <begin position="484"/>
        <end position="504"/>
    </location>
</feature>
<evidence type="ECO:0000256" key="12">
    <source>
        <dbReference type="ARBA" id="ARBA00023136"/>
    </source>
</evidence>
<proteinExistence type="inferred from homology"/>
<dbReference type="SMART" id="SM01060">
    <property type="entry name" value="Catalase"/>
    <property type="match status" value="1"/>
</dbReference>
<keyword evidence="13 14" id="KW-0376">Hydrogen peroxide</keyword>
<dbReference type="PANTHER" id="PTHR42821:SF3">
    <property type="entry name" value="CATALASE B"/>
    <property type="match status" value="1"/>
</dbReference>
<feature type="transmembrane region" description="Helical" evidence="17">
    <location>
        <begin position="516"/>
        <end position="536"/>
    </location>
</feature>
<feature type="compositionally biased region" description="Acidic residues" evidence="16">
    <location>
        <begin position="48"/>
        <end position="61"/>
    </location>
</feature>
<dbReference type="Pfam" id="PF18011">
    <property type="entry name" value="Catalase_C"/>
    <property type="match status" value="1"/>
</dbReference>
<organism evidence="19 20">
    <name type="scientific">Venturia effusa</name>
    <dbReference type="NCBI Taxonomy" id="50376"/>
    <lineage>
        <taxon>Eukaryota</taxon>
        <taxon>Fungi</taxon>
        <taxon>Dikarya</taxon>
        <taxon>Ascomycota</taxon>
        <taxon>Pezizomycotina</taxon>
        <taxon>Dothideomycetes</taxon>
        <taxon>Pleosporomycetidae</taxon>
        <taxon>Venturiales</taxon>
        <taxon>Venturiaceae</taxon>
        <taxon>Venturia</taxon>
    </lineage>
</organism>
<evidence type="ECO:0000256" key="4">
    <source>
        <dbReference type="ARBA" id="ARBA00012314"/>
    </source>
</evidence>
<evidence type="ECO:0000313" key="20">
    <source>
        <dbReference type="Proteomes" id="UP000316270"/>
    </source>
</evidence>
<keyword evidence="6 14" id="KW-0349">Heme</keyword>
<dbReference type="GO" id="GO:0042744">
    <property type="term" value="P:hydrogen peroxide catabolic process"/>
    <property type="evidence" value="ECO:0007669"/>
    <property type="project" value="UniProtKB-KW"/>
</dbReference>
<dbReference type="STRING" id="50376.A0A517LBL9"/>
<dbReference type="InterPro" id="IPR020835">
    <property type="entry name" value="Catalase_sf"/>
</dbReference>
<feature type="transmembrane region" description="Helical" evidence="17">
    <location>
        <begin position="206"/>
        <end position="227"/>
    </location>
</feature>
<dbReference type="InterPro" id="IPR029062">
    <property type="entry name" value="Class_I_gatase-like"/>
</dbReference>
<dbReference type="InterPro" id="IPR011701">
    <property type="entry name" value="MFS"/>
</dbReference>
<sequence length="1281" mass="140077">MDEKRTLDSSTSEKPASKESDLERVADFKGFTVRPFSFSSKAKHGVVEEDESDRSDVVDWDGEDDPMNPLNWTKTKKWVVGGLISTMTLIVPLASSMFAPSVPQVLDEFKETDSTMASFMVSIFILGYAVGPLFIAPLSEIYGRSPVYHITNVFFVLFTGCCAVSVNMGTLIAFRFLAGASGSCPITIGGGTVADMFRTEERGVAMAIWSLGTLLGSPVIGPVGGAYLGQAKGWRWEFWVLVMASGLVTIAMFVFVEETYAPVLLKRKTERLRKETGNDQLKWKYDNGLSSREHLKRSIVRPLRLLFRSPVVFLLSLYMAVVYGYLYLLFTTMPEVFKSKYDWHGGSVGLAFLGTGIGMLFGLFISGATSDKLVNKLAERNGGVRKPEYRLPLMIYSAMTTPIGLFMYGWSAQYAIHWIVPIIGTGFVGVGLITSFMPVITYLTDAFTIFAASALAANTVLRALMGALLPLAGPSMYAALGLGWGNSLLGLIALAMVPFPIVFYKYGPVVELEAAVGSSSVAMGSSLSLIIVATSYSTAVASAACPFGYDGPNPHTDGTSAEILDRREAPPPATNTEDFLKQFIINSTDNYLTSDVGGPIEDQNSLTAGDRGPTLLEDFIFRQKMTHFDHERVPERAVHARGAGAHGVFESYGDFSNITAASFLGAPGKKTPVFVRFSTVAGSRGSADTARDVHGFATRFYTDEGNFDIVGNNIPVFFIQDAIQFPDLIHAVKPSPDSEIPQAATAHDSAWDFFSGTPSTLHTLFWAMAGQGIVRSFRHMDGFGVHTFRMVTDDGKSKLVKWHFKTLQGKAALVWEEAQAIAGKNADFHREDLFESIDAGYFPEWEFGAQIMDEEDQLKFGFDLLDPTKIVPEELVPITKLGKLTLNRNPVNYFAETEQIMFQPGHIVRGIDFSDDPLLQGRIFSYLDTQINRHGNPNFEQLPINQPRVSVHNNNRDGAGQMFIHANKAAYSPNTLNGGSPKQATQQQGRGFFTAPVRSASGPLVRNVGPTFNRDFWSQPRLFFNSLVPQEQQFLINAIRFETSHLKSMQVKKSILVQLNKVSNQISTQVARVLGLPAPAPDPQFYHDRRTVGASQFEKPLLSLKGLKVGLLATSQTANSANAMKRSLASEGVQLVVVAELLAPGVDMTYSATDAVNFDGVIVAMGAEQLFSYNASASSLYPIGRPQQILLDSYRYGKPVGFMGGIQAQYDARIPPGPGVYVADSQGAAVARMKRGYGNGSETDGIDGTSITSDMAQSFKEGLRRFKFLNRFPVERKLAEG</sequence>
<evidence type="ECO:0000256" key="1">
    <source>
        <dbReference type="ARBA" id="ARBA00001971"/>
    </source>
</evidence>
<feature type="transmembrane region" description="Helical" evidence="17">
    <location>
        <begin position="447"/>
        <end position="472"/>
    </location>
</feature>
<dbReference type="PRINTS" id="PR00067">
    <property type="entry name" value="CATALASE"/>
</dbReference>
<dbReference type="InterPro" id="IPR024712">
    <property type="entry name" value="Catalase_clade2"/>
</dbReference>
<dbReference type="InterPro" id="IPR041399">
    <property type="entry name" value="Catalase_large_C"/>
</dbReference>
<feature type="transmembrane region" description="Helical" evidence="17">
    <location>
        <begin position="305"/>
        <end position="328"/>
    </location>
</feature>
<dbReference type="PROSITE" id="PS00438">
    <property type="entry name" value="CATALASE_2"/>
    <property type="match status" value="1"/>
</dbReference>
<evidence type="ECO:0000256" key="3">
    <source>
        <dbReference type="ARBA" id="ARBA00005329"/>
    </source>
</evidence>
<comment type="catalytic activity">
    <reaction evidence="14">
        <text>2 H2O2 = O2 + 2 H2O</text>
        <dbReference type="Rhea" id="RHEA:20309"/>
        <dbReference type="ChEBI" id="CHEBI:15377"/>
        <dbReference type="ChEBI" id="CHEBI:15379"/>
        <dbReference type="ChEBI" id="CHEBI:16240"/>
        <dbReference type="EC" id="1.11.1.6"/>
    </reaction>
</comment>
<dbReference type="GO" id="GO:0020037">
    <property type="term" value="F:heme binding"/>
    <property type="evidence" value="ECO:0007669"/>
    <property type="project" value="InterPro"/>
</dbReference>
<feature type="transmembrane region" description="Helical" evidence="17">
    <location>
        <begin position="416"/>
        <end position="440"/>
    </location>
</feature>
<feature type="domain" description="Major facilitator superfamily (MFS) profile" evidence="18">
    <location>
        <begin position="80"/>
        <end position="510"/>
    </location>
</feature>
<comment type="cofactor">
    <cofactor evidence="1">
        <name>heme</name>
        <dbReference type="ChEBI" id="CHEBI:30413"/>
    </cofactor>
</comment>
<keyword evidence="20" id="KW-1185">Reference proteome</keyword>
<dbReference type="SUPFAM" id="SSF56634">
    <property type="entry name" value="Heme-dependent catalase-like"/>
    <property type="match status" value="1"/>
</dbReference>
<dbReference type="InterPro" id="IPR020846">
    <property type="entry name" value="MFS_dom"/>
</dbReference>
<dbReference type="OrthoDB" id="6880011at2759"/>
<dbReference type="GO" id="GO:0016020">
    <property type="term" value="C:membrane"/>
    <property type="evidence" value="ECO:0007669"/>
    <property type="project" value="UniProtKB-SubCell"/>
</dbReference>
<dbReference type="Gene3D" id="3.40.50.880">
    <property type="match status" value="1"/>
</dbReference>
<keyword evidence="5 14" id="KW-0575">Peroxidase</keyword>
<evidence type="ECO:0000256" key="16">
    <source>
        <dbReference type="SAM" id="MobiDB-lite"/>
    </source>
</evidence>
<dbReference type="SUPFAM" id="SSF103473">
    <property type="entry name" value="MFS general substrate transporter"/>
    <property type="match status" value="1"/>
</dbReference>
<dbReference type="GO" id="GO:0004096">
    <property type="term" value="F:catalase activity"/>
    <property type="evidence" value="ECO:0007669"/>
    <property type="project" value="UniProtKB-EC"/>
</dbReference>
<dbReference type="InterPro" id="IPR043156">
    <property type="entry name" value="Catalase_clade2_helical"/>
</dbReference>
<dbReference type="CDD" id="cd03132">
    <property type="entry name" value="GATase1_catalase"/>
    <property type="match status" value="1"/>
</dbReference>
<evidence type="ECO:0000313" key="19">
    <source>
        <dbReference type="EMBL" id="QDS73024.1"/>
    </source>
</evidence>
<evidence type="ECO:0000256" key="2">
    <source>
        <dbReference type="ARBA" id="ARBA00004141"/>
    </source>
</evidence>
<dbReference type="InterPro" id="IPR010582">
    <property type="entry name" value="Catalase_immune_responsive"/>
</dbReference>
<dbReference type="Gene3D" id="2.40.180.10">
    <property type="entry name" value="Catalase core domain"/>
    <property type="match status" value="1"/>
</dbReference>
<comment type="subcellular location">
    <subcellularLocation>
        <location evidence="2">Membrane</location>
        <topology evidence="2">Multi-pass membrane protein</topology>
    </subcellularLocation>
</comment>
<evidence type="ECO:0000256" key="8">
    <source>
        <dbReference type="ARBA" id="ARBA00022723"/>
    </source>
</evidence>
<feature type="region of interest" description="Disordered" evidence="16">
    <location>
        <begin position="39"/>
        <end position="61"/>
    </location>
</feature>
<dbReference type="Pfam" id="PF06628">
    <property type="entry name" value="Catalase-rel"/>
    <property type="match status" value="1"/>
</dbReference>
<evidence type="ECO:0000256" key="13">
    <source>
        <dbReference type="ARBA" id="ARBA00023324"/>
    </source>
</evidence>
<evidence type="ECO:0000256" key="7">
    <source>
        <dbReference type="ARBA" id="ARBA00022692"/>
    </source>
</evidence>
<dbReference type="Pfam" id="PF00199">
    <property type="entry name" value="Catalase"/>
    <property type="match status" value="1"/>
</dbReference>
<dbReference type="Pfam" id="PF07690">
    <property type="entry name" value="MFS_1"/>
    <property type="match status" value="1"/>
</dbReference>
<evidence type="ECO:0000256" key="5">
    <source>
        <dbReference type="ARBA" id="ARBA00022559"/>
    </source>
</evidence>
<dbReference type="GO" id="GO:0046872">
    <property type="term" value="F:metal ion binding"/>
    <property type="evidence" value="ECO:0007669"/>
    <property type="project" value="UniProtKB-KW"/>
</dbReference>
<feature type="transmembrane region" description="Helical" evidence="17">
    <location>
        <begin position="389"/>
        <end position="410"/>
    </location>
</feature>
<reference evidence="19 20" key="1">
    <citation type="submission" date="2019-07" db="EMBL/GenBank/DDBJ databases">
        <title>Finished genome of Venturia effusa.</title>
        <authorList>
            <person name="Young C.A."/>
            <person name="Cox M.P."/>
            <person name="Ganley A.R.D."/>
            <person name="David W.J."/>
        </authorList>
    </citation>
    <scope>NUCLEOTIDE SEQUENCE [LARGE SCALE GENOMIC DNA]</scope>
    <source>
        <strain evidence="20">albino</strain>
    </source>
</reference>
<keyword evidence="9 17" id="KW-1133">Transmembrane helix</keyword>
<dbReference type="EC" id="1.11.1.6" evidence="4 14"/>
<evidence type="ECO:0000256" key="6">
    <source>
        <dbReference type="ARBA" id="ARBA00022617"/>
    </source>
</evidence>
<feature type="transmembrane region" description="Helical" evidence="17">
    <location>
        <begin position="348"/>
        <end position="368"/>
    </location>
</feature>